<organism evidence="1 2">
    <name type="scientific">Symbiodinium necroappetens</name>
    <dbReference type="NCBI Taxonomy" id="1628268"/>
    <lineage>
        <taxon>Eukaryota</taxon>
        <taxon>Sar</taxon>
        <taxon>Alveolata</taxon>
        <taxon>Dinophyceae</taxon>
        <taxon>Suessiales</taxon>
        <taxon>Symbiodiniaceae</taxon>
        <taxon>Symbiodinium</taxon>
    </lineage>
</organism>
<dbReference type="Proteomes" id="UP000601435">
    <property type="component" value="Unassembled WGS sequence"/>
</dbReference>
<comment type="caution">
    <text evidence="1">The sequence shown here is derived from an EMBL/GenBank/DDBJ whole genome shotgun (WGS) entry which is preliminary data.</text>
</comment>
<protein>
    <submittedName>
        <fullName evidence="1">GIP protein</fullName>
    </submittedName>
</protein>
<gene>
    <name evidence="1" type="primary">GIP</name>
    <name evidence="1" type="ORF">SNEC2469_LOCUS22472</name>
</gene>
<proteinExistence type="predicted"/>
<dbReference type="EMBL" id="CAJNJA010040835">
    <property type="protein sequence ID" value="CAE7769687.1"/>
    <property type="molecule type" value="Genomic_DNA"/>
</dbReference>
<evidence type="ECO:0000313" key="2">
    <source>
        <dbReference type="Proteomes" id="UP000601435"/>
    </source>
</evidence>
<feature type="non-terminal residue" evidence="1">
    <location>
        <position position="1"/>
    </location>
</feature>
<dbReference type="AlphaFoldDB" id="A0A812YCP2"/>
<reference evidence="1" key="1">
    <citation type="submission" date="2021-02" db="EMBL/GenBank/DDBJ databases">
        <authorList>
            <person name="Dougan E. K."/>
            <person name="Rhodes N."/>
            <person name="Thang M."/>
            <person name="Chan C."/>
        </authorList>
    </citation>
    <scope>NUCLEOTIDE SEQUENCE</scope>
</reference>
<evidence type="ECO:0000313" key="1">
    <source>
        <dbReference type="EMBL" id="CAE7769687.1"/>
    </source>
</evidence>
<feature type="non-terminal residue" evidence="1">
    <location>
        <position position="851"/>
    </location>
</feature>
<name>A0A812YCP2_9DINO</name>
<sequence length="851" mass="94767">MLRPRSWSVGGTMCRMVTYRSVEIASSVLKGRLWGFNIDVCDTRRVIRSPRTYLVQFLLLSMAEMSAVEGCTASHGVEDLELGGDLGGLEEELLRELFDSPLPGAVGESLDPEGLKALIQELKEPVEQVVLRYVVPLKGKTGQASDADLFFRIACSLVAVGSKDGSRQLMNRWVETRYGAPHTTIPEGHVLITSAGNLVASKGFRAKFVDPNELEGAGLPALHSPEECENQEEQGPGFEDGVVGDAASALTPERRLRMKTAVRFVECEPESDPESYAHHCILHGNYSREALSHLLNKLPEKWLSSKVLNRSLYLMLRQGDKVDEPTWTALMVAKAGDIGEGGTESTQPDWLSERVESLKRSAKLSQEDWCDLKRLDFVTPTKEQPQAMKRESNQRVCFKTMCSQTRLPSWLDGTLVTGILESFLGVQTPEDLPYLFEEDLIELGISPLTASRSQRQIPWIIQNRTLRVPEETTQADPTDSLTPQVPLRRPHQADIYEEDYLEMMYLQSMWNGEDDDPGDNWPPVDDEMLNVPEETQADPPEGGTVASQIHQATRADVSGRDVQIGVPVGNPLRSLSAPPAAQTAEVRRVEDDAYTPNIEALLEELQGPLEVVHNVAPADVRAHLDRWKPSAVAEVQSLEGMKAIRRFRGQQAREILRDSTIELIPAKAVCTIKPGEPFKRKFRVVSCGNYASTTEETLLYAGGAGAECLRTLLVYAGRRGRRCYGLDVKSAFLLAPIPAYVTKKYGVRPPKLLVEMGVCSPDEIWIIDRALYGFRESPRWWAEHRDSVLRTASWTTPYGQAHLEQFSSEGNVWAMKLSTGETLGHVLIYVDDFLLLTDSDVAEAFIGWIRE</sequence>
<accession>A0A812YCP2</accession>
<keyword evidence="2" id="KW-1185">Reference proteome</keyword>